<evidence type="ECO:0000259" key="2">
    <source>
        <dbReference type="PROSITE" id="PS50238"/>
    </source>
</evidence>
<dbReference type="PROSITE" id="PS50238">
    <property type="entry name" value="RHOGAP"/>
    <property type="match status" value="1"/>
</dbReference>
<dbReference type="PANTHER" id="PTHR23179:SF27">
    <property type="entry name" value="RHO GTPASE ACTIVATING PROTEIN AT 71E, ISOFORM D"/>
    <property type="match status" value="1"/>
</dbReference>
<dbReference type="CDD" id="cd00159">
    <property type="entry name" value="RhoGAP"/>
    <property type="match status" value="1"/>
</dbReference>
<dbReference type="Proteomes" id="UP000094527">
    <property type="component" value="Unassembled WGS sequence"/>
</dbReference>
<dbReference type="InterPro" id="IPR008936">
    <property type="entry name" value="Rho_GTPase_activation_prot"/>
</dbReference>
<feature type="region of interest" description="Disordered" evidence="1">
    <location>
        <begin position="1"/>
        <end position="58"/>
    </location>
</feature>
<dbReference type="Gene3D" id="1.10.555.10">
    <property type="entry name" value="Rho GTPase activation protein"/>
    <property type="match status" value="1"/>
</dbReference>
<sequence length="601" mass="64432">MTVWGSQSGGDSTSSTCSSVALTSAGSTKGGGCDETTLESSQSSSGSGGGGCGGSTNSAYDSQQQQVVLVDQSAKNENDGSSWENLVGETLPIVMDNRNIGGGRMMTSWAQRMHRRAATLGTVVTSCGHPSAPYPRRIEKVKFGVPLDEVCKNDIPGPLLVLILKLNKEAPYKKDVFRAPGHQGNMKKLIHFLQNGRLVNIDNFSVYTIASVLKKFLRKLPDGIFGRDGEQQLFQIIEMQSTEQQRDHIHSLISSLPTCTQRLIVLLFGTFRVIASNSERSQTGMTSEALGVSVAPSFFQSCVSDGKQAKMEDVMRFKVATKIMKFLIDNFGVSNLFGRENYEYYARITGRILKVEEDWIFSFRYPPDALVSPMSHQEESLSTPALIQASDRLDGEGGDGNSSLSSIPENNLLESYTRLSISLEDNGLYKVTEPLSTAQVHERQAARMKTRSEWFLSPLTCSKMPAVDVDDLSNPYLILREEASGNWNSGGVLSSSNESVKHPLVRRTSSKEKDRRLVRRSSSKKNKENGASAGGGGAAGSSSSGGAASSSGSAKKFPSANPSSSGAPAASIDSNHLLQQSPTSAPPPGEEGSGGDIGAAE</sequence>
<dbReference type="STRING" id="48709.A0A1D2N8J3"/>
<dbReference type="Pfam" id="PF00620">
    <property type="entry name" value="RhoGAP"/>
    <property type="match status" value="1"/>
</dbReference>
<feature type="compositionally biased region" description="Gly residues" evidence="1">
    <location>
        <begin position="591"/>
        <end position="601"/>
    </location>
</feature>
<feature type="domain" description="Rho-GAP" evidence="2">
    <location>
        <begin position="145"/>
        <end position="335"/>
    </location>
</feature>
<dbReference type="InterPro" id="IPR000198">
    <property type="entry name" value="RhoGAP_dom"/>
</dbReference>
<feature type="compositionally biased region" description="Low complexity" evidence="1">
    <location>
        <begin position="540"/>
        <end position="571"/>
    </location>
</feature>
<dbReference type="EMBL" id="LJIJ01000153">
    <property type="protein sequence ID" value="ODN01405.1"/>
    <property type="molecule type" value="Genomic_DNA"/>
</dbReference>
<keyword evidence="4" id="KW-1185">Reference proteome</keyword>
<gene>
    <name evidence="3" type="ORF">Ocin01_05275</name>
</gene>
<dbReference type="PANTHER" id="PTHR23179">
    <property type="entry name" value="T-CELL ACTIVATION RHO GTPASE ACTIVATING PROTEIN-RELATED"/>
    <property type="match status" value="1"/>
</dbReference>
<feature type="region of interest" description="Disordered" evidence="1">
    <location>
        <begin position="487"/>
        <end position="601"/>
    </location>
</feature>
<name>A0A1D2N8J3_ORCCI</name>
<dbReference type="GO" id="GO:0007165">
    <property type="term" value="P:signal transduction"/>
    <property type="evidence" value="ECO:0007669"/>
    <property type="project" value="InterPro"/>
</dbReference>
<feature type="compositionally biased region" description="Low complexity" evidence="1">
    <location>
        <begin position="1"/>
        <end position="24"/>
    </location>
</feature>
<accession>A0A1D2N8J3</accession>
<feature type="compositionally biased region" description="Polar residues" evidence="1">
    <location>
        <begin position="487"/>
        <end position="498"/>
    </location>
</feature>
<evidence type="ECO:0000313" key="4">
    <source>
        <dbReference type="Proteomes" id="UP000094527"/>
    </source>
</evidence>
<dbReference type="OMA" id="KWHEHAS"/>
<dbReference type="AlphaFoldDB" id="A0A1D2N8J3"/>
<evidence type="ECO:0000256" key="1">
    <source>
        <dbReference type="SAM" id="MobiDB-lite"/>
    </source>
</evidence>
<dbReference type="SUPFAM" id="SSF48350">
    <property type="entry name" value="GTPase activation domain, GAP"/>
    <property type="match status" value="1"/>
</dbReference>
<proteinExistence type="predicted"/>
<reference evidence="3 4" key="1">
    <citation type="journal article" date="2016" name="Genome Biol. Evol.">
        <title>Gene Family Evolution Reflects Adaptation to Soil Environmental Stressors in the Genome of the Collembolan Orchesella cincta.</title>
        <authorList>
            <person name="Faddeeva-Vakhrusheva A."/>
            <person name="Derks M.F."/>
            <person name="Anvar S.Y."/>
            <person name="Agamennone V."/>
            <person name="Suring W."/>
            <person name="Smit S."/>
            <person name="van Straalen N.M."/>
            <person name="Roelofs D."/>
        </authorList>
    </citation>
    <scope>NUCLEOTIDE SEQUENCE [LARGE SCALE GENOMIC DNA]</scope>
    <source>
        <tissue evidence="3">Mixed pool</tissue>
    </source>
</reference>
<comment type="caution">
    <text evidence="3">The sequence shown here is derived from an EMBL/GenBank/DDBJ whole genome shotgun (WGS) entry which is preliminary data.</text>
</comment>
<organism evidence="3 4">
    <name type="scientific">Orchesella cincta</name>
    <name type="common">Springtail</name>
    <name type="synonym">Podura cincta</name>
    <dbReference type="NCBI Taxonomy" id="48709"/>
    <lineage>
        <taxon>Eukaryota</taxon>
        <taxon>Metazoa</taxon>
        <taxon>Ecdysozoa</taxon>
        <taxon>Arthropoda</taxon>
        <taxon>Hexapoda</taxon>
        <taxon>Collembola</taxon>
        <taxon>Entomobryomorpha</taxon>
        <taxon>Entomobryoidea</taxon>
        <taxon>Orchesellidae</taxon>
        <taxon>Orchesellinae</taxon>
        <taxon>Orchesella</taxon>
    </lineage>
</organism>
<dbReference type="OrthoDB" id="9994905at2759"/>
<evidence type="ECO:0000313" key="3">
    <source>
        <dbReference type="EMBL" id="ODN01405.1"/>
    </source>
</evidence>
<protein>
    <submittedName>
        <fullName evidence="3">Rho GTPase-activating protein 20</fullName>
    </submittedName>
</protein>
<dbReference type="GO" id="GO:0005096">
    <property type="term" value="F:GTPase activator activity"/>
    <property type="evidence" value="ECO:0007669"/>
    <property type="project" value="TreeGrafter"/>
</dbReference>
<dbReference type="SMART" id="SM00324">
    <property type="entry name" value="RhoGAP"/>
    <property type="match status" value="1"/>
</dbReference>
<dbReference type="FunFam" id="1.10.555.10:FF:000032">
    <property type="entry name" value="Uncharacterized protein, isoform E"/>
    <property type="match status" value="1"/>
</dbReference>